<dbReference type="AlphaFoldDB" id="A0A6J6UT02"/>
<evidence type="ECO:0000313" key="4">
    <source>
        <dbReference type="EMBL" id="CAB4762880.1"/>
    </source>
</evidence>
<dbReference type="PIRSF" id="PIRSF037238">
    <property type="entry name" value="Carboxypeptidase_G2"/>
    <property type="match status" value="1"/>
</dbReference>
<dbReference type="InterPro" id="IPR036264">
    <property type="entry name" value="Bact_exopeptidase_dim_dom"/>
</dbReference>
<accession>A0A6J6UT02</accession>
<dbReference type="Pfam" id="PF01546">
    <property type="entry name" value="Peptidase_M20"/>
    <property type="match status" value="1"/>
</dbReference>
<organism evidence="4">
    <name type="scientific">freshwater metagenome</name>
    <dbReference type="NCBI Taxonomy" id="449393"/>
    <lineage>
        <taxon>unclassified sequences</taxon>
        <taxon>metagenomes</taxon>
        <taxon>ecological metagenomes</taxon>
    </lineage>
</organism>
<protein>
    <submittedName>
        <fullName evidence="4">Unannotated protein</fullName>
    </submittedName>
</protein>
<gene>
    <name evidence="4" type="ORF">UFOPK2872_00613</name>
</gene>
<dbReference type="Gene3D" id="3.40.630.10">
    <property type="entry name" value="Zn peptidases"/>
    <property type="match status" value="1"/>
</dbReference>
<feature type="domain" description="Peptidase M20 dimerisation" evidence="3">
    <location>
        <begin position="159"/>
        <end position="253"/>
    </location>
</feature>
<evidence type="ECO:0000259" key="3">
    <source>
        <dbReference type="Pfam" id="PF07687"/>
    </source>
</evidence>
<dbReference type="PANTHER" id="PTHR43808">
    <property type="entry name" value="ACETYLORNITHINE DEACETYLASE"/>
    <property type="match status" value="1"/>
</dbReference>
<name>A0A6J6UT02_9ZZZZ</name>
<dbReference type="InterPro" id="IPR017150">
    <property type="entry name" value="Pept_M20_glutamate_carboxypep"/>
</dbReference>
<dbReference type="GO" id="GO:0046872">
    <property type="term" value="F:metal ion binding"/>
    <property type="evidence" value="ECO:0007669"/>
    <property type="project" value="UniProtKB-KW"/>
</dbReference>
<dbReference type="Gene3D" id="3.30.70.360">
    <property type="match status" value="1"/>
</dbReference>
<evidence type="ECO:0000256" key="1">
    <source>
        <dbReference type="ARBA" id="ARBA00022723"/>
    </source>
</evidence>
<sequence>MVETLEQFVNIESPSHEVELLTASAHFLADLMTRLLGTPPAIIESSEGPHVHWKGGDNAKVLIVGHHDTVFPVGTVANRKFSREGDIVRGPGIFDMKAGIVQAIYGLSHIREVSQVEILITSDEEVGSYTSRALIEERAKACGAVLVLEPSGNGDALKIARKGVGTFLVDIAGRASHAGLEPEKGINALIELAHQVQAIAAIAKPEVGTTVTPTVATAGTTENVVPAQARITVDVRVNEVSEKARVEAALAALTPNVPGAKITVSGSINRPPMHESAATELFAVAKRLAGEMGIDNLQGIAVGGGSDGNFTAAIGVPTLDGFGACGGGAHADTEHVKVSKMAERAALLAAVTRELITR</sequence>
<dbReference type="EMBL" id="CAEZZM010000058">
    <property type="protein sequence ID" value="CAB4762880.1"/>
    <property type="molecule type" value="Genomic_DNA"/>
</dbReference>
<dbReference type="InterPro" id="IPR011650">
    <property type="entry name" value="Peptidase_M20_dimer"/>
</dbReference>
<dbReference type="CDD" id="cd03885">
    <property type="entry name" value="M20_CPDG2"/>
    <property type="match status" value="1"/>
</dbReference>
<dbReference type="GO" id="GO:0016787">
    <property type="term" value="F:hydrolase activity"/>
    <property type="evidence" value="ECO:0007669"/>
    <property type="project" value="UniProtKB-KW"/>
</dbReference>
<dbReference type="SUPFAM" id="SSF53187">
    <property type="entry name" value="Zn-dependent exopeptidases"/>
    <property type="match status" value="1"/>
</dbReference>
<proteinExistence type="predicted"/>
<dbReference type="InterPro" id="IPR050072">
    <property type="entry name" value="Peptidase_M20A"/>
</dbReference>
<dbReference type="PANTHER" id="PTHR43808:SF9">
    <property type="entry name" value="BLL0789 PROTEIN"/>
    <property type="match status" value="1"/>
</dbReference>
<dbReference type="InterPro" id="IPR002933">
    <property type="entry name" value="Peptidase_M20"/>
</dbReference>
<keyword evidence="2" id="KW-0378">Hydrolase</keyword>
<keyword evidence="1" id="KW-0479">Metal-binding</keyword>
<dbReference type="Pfam" id="PF07687">
    <property type="entry name" value="M20_dimer"/>
    <property type="match status" value="1"/>
</dbReference>
<evidence type="ECO:0000256" key="2">
    <source>
        <dbReference type="ARBA" id="ARBA00022801"/>
    </source>
</evidence>
<reference evidence="4" key="1">
    <citation type="submission" date="2020-05" db="EMBL/GenBank/DDBJ databases">
        <authorList>
            <person name="Chiriac C."/>
            <person name="Salcher M."/>
            <person name="Ghai R."/>
            <person name="Kavagutti S V."/>
        </authorList>
    </citation>
    <scope>NUCLEOTIDE SEQUENCE</scope>
</reference>
<dbReference type="SUPFAM" id="SSF55031">
    <property type="entry name" value="Bacterial exopeptidase dimerisation domain"/>
    <property type="match status" value="1"/>
</dbReference>